<keyword evidence="1" id="KW-0472">Membrane</keyword>
<keyword evidence="1" id="KW-0812">Transmembrane</keyword>
<reference evidence="2 3" key="1">
    <citation type="journal article" date="2015" name="Stand. Genomic Sci.">
        <title>Genomic Encyclopedia of Bacterial and Archaeal Type Strains, Phase III: the genomes of soil and plant-associated and newly described type strains.</title>
        <authorList>
            <person name="Whitman W.B."/>
            <person name="Woyke T."/>
            <person name="Klenk H.P."/>
            <person name="Zhou Y."/>
            <person name="Lilburn T.G."/>
            <person name="Beck B.J."/>
            <person name="De Vos P."/>
            <person name="Vandamme P."/>
            <person name="Eisen J.A."/>
            <person name="Garrity G."/>
            <person name="Hugenholtz P."/>
            <person name="Kyrpides N.C."/>
        </authorList>
    </citation>
    <scope>NUCLEOTIDE SEQUENCE [LARGE SCALE GENOMIC DNA]</scope>
    <source>
        <strain evidence="2 3">VKM Ac-2540</strain>
    </source>
</reference>
<name>A0A4Q7WM36_9ACTN</name>
<feature type="transmembrane region" description="Helical" evidence="1">
    <location>
        <begin position="54"/>
        <end position="74"/>
    </location>
</feature>
<sequence>MTSIDLRQPVALGRRRLTLLLAAAVVAAPAVLVLSMIPDLLLLATGFIPHTSGIAVAGLMLMHVVVTAVAVPAYEL</sequence>
<dbReference type="RefSeq" id="WP_130447570.1">
    <property type="nucleotide sequence ID" value="NZ_SHKR01000015.1"/>
</dbReference>
<evidence type="ECO:0000256" key="1">
    <source>
        <dbReference type="SAM" id="Phobius"/>
    </source>
</evidence>
<feature type="transmembrane region" description="Helical" evidence="1">
    <location>
        <begin position="20"/>
        <end position="48"/>
    </location>
</feature>
<evidence type="ECO:0000313" key="3">
    <source>
        <dbReference type="Proteomes" id="UP000292027"/>
    </source>
</evidence>
<dbReference type="Proteomes" id="UP000292027">
    <property type="component" value="Unassembled WGS sequence"/>
</dbReference>
<comment type="caution">
    <text evidence="2">The sequence shown here is derived from an EMBL/GenBank/DDBJ whole genome shotgun (WGS) entry which is preliminary data.</text>
</comment>
<accession>A0A4Q7WM36</accession>
<dbReference type="AlphaFoldDB" id="A0A4Q7WM36"/>
<organism evidence="2 3">
    <name type="scientific">Kribbella rubisoli</name>
    <dbReference type="NCBI Taxonomy" id="3075929"/>
    <lineage>
        <taxon>Bacteria</taxon>
        <taxon>Bacillati</taxon>
        <taxon>Actinomycetota</taxon>
        <taxon>Actinomycetes</taxon>
        <taxon>Propionibacteriales</taxon>
        <taxon>Kribbellaceae</taxon>
        <taxon>Kribbella</taxon>
    </lineage>
</organism>
<protein>
    <submittedName>
        <fullName evidence="2">Uncharacterized protein</fullName>
    </submittedName>
</protein>
<gene>
    <name evidence="2" type="ORF">EV645_6238</name>
</gene>
<dbReference type="EMBL" id="SHKR01000015">
    <property type="protein sequence ID" value="RZU11080.1"/>
    <property type="molecule type" value="Genomic_DNA"/>
</dbReference>
<proteinExistence type="predicted"/>
<keyword evidence="3" id="KW-1185">Reference proteome</keyword>
<evidence type="ECO:0000313" key="2">
    <source>
        <dbReference type="EMBL" id="RZU11080.1"/>
    </source>
</evidence>
<keyword evidence="1" id="KW-1133">Transmembrane helix</keyword>